<name>A0A1L8TKY6_9ENTE</name>
<sequence>MGLKFERSDDLDKLFDAFAVDPNKKVEKNDALEKFLKPENKPKEKKEEQA</sequence>
<evidence type="ECO:0000313" key="2">
    <source>
        <dbReference type="EMBL" id="OJG44957.1"/>
    </source>
</evidence>
<organism evidence="2 3">
    <name type="scientific">Enterococcus hermanniensis</name>
    <dbReference type="NCBI Taxonomy" id="249189"/>
    <lineage>
        <taxon>Bacteria</taxon>
        <taxon>Bacillati</taxon>
        <taxon>Bacillota</taxon>
        <taxon>Bacilli</taxon>
        <taxon>Lactobacillales</taxon>
        <taxon>Enterococcaceae</taxon>
        <taxon>Enterococcus</taxon>
    </lineage>
</organism>
<dbReference type="Proteomes" id="UP000182077">
    <property type="component" value="Unassembled WGS sequence"/>
</dbReference>
<dbReference type="EMBL" id="JXKQ01000009">
    <property type="protein sequence ID" value="OJG44957.1"/>
    <property type="molecule type" value="Genomic_DNA"/>
</dbReference>
<proteinExistence type="predicted"/>
<accession>A0A1L8TKY6</accession>
<evidence type="ECO:0000313" key="3">
    <source>
        <dbReference type="Proteomes" id="UP000182077"/>
    </source>
</evidence>
<dbReference type="InterPro" id="IPR047909">
    <property type="entry name" value="SPJ_0845-like_N"/>
</dbReference>
<dbReference type="STRING" id="249189.RV04_GL002477"/>
<dbReference type="RefSeq" id="WP_169818206.1">
    <property type="nucleotide sequence ID" value="NZ_JBHSHK010000006.1"/>
</dbReference>
<reference evidence="2 3" key="1">
    <citation type="submission" date="2014-12" db="EMBL/GenBank/DDBJ databases">
        <title>Draft genome sequences of 29 type strains of Enterococci.</title>
        <authorList>
            <person name="Zhong Z."/>
            <person name="Sun Z."/>
            <person name="Liu W."/>
            <person name="Zhang W."/>
            <person name="Zhang H."/>
        </authorList>
    </citation>
    <scope>NUCLEOTIDE SEQUENCE [LARGE SCALE GENOMIC DNA]</scope>
    <source>
        <strain evidence="2 3">DSM 17122</strain>
    </source>
</reference>
<keyword evidence="3" id="KW-1185">Reference proteome</keyword>
<feature type="region of interest" description="Disordered" evidence="1">
    <location>
        <begin position="31"/>
        <end position="50"/>
    </location>
</feature>
<comment type="caution">
    <text evidence="2">The sequence shown here is derived from an EMBL/GenBank/DDBJ whole genome shotgun (WGS) entry which is preliminary data.</text>
</comment>
<gene>
    <name evidence="2" type="ORF">RV04_GL002477</name>
</gene>
<protein>
    <submittedName>
        <fullName evidence="2">Uncharacterized protein</fullName>
    </submittedName>
</protein>
<dbReference type="AlphaFoldDB" id="A0A1L8TKY6"/>
<dbReference type="NCBIfam" id="NF040897">
    <property type="entry name" value="SPJ_0845_Nterm"/>
    <property type="match status" value="1"/>
</dbReference>
<evidence type="ECO:0000256" key="1">
    <source>
        <dbReference type="SAM" id="MobiDB-lite"/>
    </source>
</evidence>